<keyword evidence="1" id="KW-0812">Transmembrane</keyword>
<organism evidence="2 3">
    <name type="scientific">Phytophthora lilii</name>
    <dbReference type="NCBI Taxonomy" id="2077276"/>
    <lineage>
        <taxon>Eukaryota</taxon>
        <taxon>Sar</taxon>
        <taxon>Stramenopiles</taxon>
        <taxon>Oomycota</taxon>
        <taxon>Peronosporomycetes</taxon>
        <taxon>Peronosporales</taxon>
        <taxon>Peronosporaceae</taxon>
        <taxon>Phytophthora</taxon>
    </lineage>
</organism>
<keyword evidence="3" id="KW-1185">Reference proteome</keyword>
<dbReference type="EMBL" id="BSXW01000521">
    <property type="protein sequence ID" value="GMF24541.1"/>
    <property type="molecule type" value="Genomic_DNA"/>
</dbReference>
<sequence>MGWMEEQRRREEKGMRLGFKDANLQRLRDAAGDQHRLVLLVLAVLLVGGLVQQVIQVRHVVKLQQQQRRKVSTRAGQLQLKLQRTSSLMNQPPVMASSFTRFGLSARSCKRQLATHLPVVCQPLQRTSFTAVTVPAAGVYTSLAALTDSTAPNESLRWHTPPQSR</sequence>
<keyword evidence="1" id="KW-0472">Membrane</keyword>
<name>A0A9W6U327_9STRA</name>
<feature type="transmembrane region" description="Helical" evidence="1">
    <location>
        <begin position="37"/>
        <end position="55"/>
    </location>
</feature>
<dbReference type="Proteomes" id="UP001165083">
    <property type="component" value="Unassembled WGS sequence"/>
</dbReference>
<evidence type="ECO:0000313" key="2">
    <source>
        <dbReference type="EMBL" id="GMF24541.1"/>
    </source>
</evidence>
<evidence type="ECO:0000313" key="3">
    <source>
        <dbReference type="Proteomes" id="UP001165083"/>
    </source>
</evidence>
<keyword evidence="1" id="KW-1133">Transmembrane helix</keyword>
<proteinExistence type="predicted"/>
<reference evidence="2" key="1">
    <citation type="submission" date="2023-04" db="EMBL/GenBank/DDBJ databases">
        <title>Phytophthora lilii NBRC 32176.</title>
        <authorList>
            <person name="Ichikawa N."/>
            <person name="Sato H."/>
            <person name="Tonouchi N."/>
        </authorList>
    </citation>
    <scope>NUCLEOTIDE SEQUENCE</scope>
    <source>
        <strain evidence="2">NBRC 32176</strain>
    </source>
</reference>
<evidence type="ECO:0000256" key="1">
    <source>
        <dbReference type="SAM" id="Phobius"/>
    </source>
</evidence>
<dbReference type="AlphaFoldDB" id="A0A9W6U327"/>
<comment type="caution">
    <text evidence="2">The sequence shown here is derived from an EMBL/GenBank/DDBJ whole genome shotgun (WGS) entry which is preliminary data.</text>
</comment>
<accession>A0A9W6U327</accession>
<gene>
    <name evidence="2" type="ORF">Plil01_001008200</name>
</gene>
<protein>
    <submittedName>
        <fullName evidence="2">Unnamed protein product</fullName>
    </submittedName>
</protein>